<name>A0AAD8GP08_9APIA</name>
<evidence type="ECO:0000313" key="3">
    <source>
        <dbReference type="Proteomes" id="UP001237642"/>
    </source>
</evidence>
<keyword evidence="3" id="KW-1185">Reference proteome</keyword>
<reference evidence="2" key="2">
    <citation type="submission" date="2023-05" db="EMBL/GenBank/DDBJ databases">
        <authorList>
            <person name="Schelkunov M.I."/>
        </authorList>
    </citation>
    <scope>NUCLEOTIDE SEQUENCE</scope>
    <source>
        <strain evidence="2">Hsosn_3</strain>
        <tissue evidence="2">Leaf</tissue>
    </source>
</reference>
<accession>A0AAD8GP08</accession>
<dbReference type="InterPro" id="IPR041726">
    <property type="entry name" value="ACAD10_11_N"/>
</dbReference>
<reference evidence="2" key="1">
    <citation type="submission" date="2023-02" db="EMBL/GenBank/DDBJ databases">
        <title>Genome of toxic invasive species Heracleum sosnowskyi carries increased number of genes despite the absence of recent whole-genome duplications.</title>
        <authorList>
            <person name="Schelkunov M."/>
            <person name="Shtratnikova V."/>
            <person name="Makarenko M."/>
            <person name="Klepikova A."/>
            <person name="Omelchenko D."/>
            <person name="Novikova G."/>
            <person name="Obukhova E."/>
            <person name="Bogdanov V."/>
            <person name="Penin A."/>
            <person name="Logacheva M."/>
        </authorList>
    </citation>
    <scope>NUCLEOTIDE SEQUENCE</scope>
    <source>
        <strain evidence="2">Hsosn_3</strain>
        <tissue evidence="2">Leaf</tissue>
    </source>
</reference>
<dbReference type="Gene3D" id="3.90.1200.10">
    <property type="match status" value="1"/>
</dbReference>
<dbReference type="CDD" id="cd05154">
    <property type="entry name" value="ACAD10_11_N-like"/>
    <property type="match status" value="1"/>
</dbReference>
<dbReference type="PANTHER" id="PTHR47829">
    <property type="entry name" value="HYDROLASE, PUTATIVE (AFU_ORTHOLOGUE AFUA_1G12880)-RELATED"/>
    <property type="match status" value="1"/>
</dbReference>
<gene>
    <name evidence="2" type="ORF">POM88_054171</name>
</gene>
<dbReference type="SUPFAM" id="SSF56112">
    <property type="entry name" value="Protein kinase-like (PK-like)"/>
    <property type="match status" value="1"/>
</dbReference>
<evidence type="ECO:0000259" key="1">
    <source>
        <dbReference type="Pfam" id="PF01636"/>
    </source>
</evidence>
<feature type="domain" description="Aminoglycoside phosphotransferase" evidence="1">
    <location>
        <begin position="37"/>
        <end position="162"/>
    </location>
</feature>
<sequence length="171" mass="19114">MTFVILLSFVISRKKPAGKLLQSAHDVEREFQVLNALGTYTLGLVPKGLAPNRRNQIYSATAKALASLHSADIDAIGLGKYGRRDNYCKREVDRWAKQYLDFTGEGKSPRNPKMLELVDWLQRHIPSEDSSSTKAGLVHGDFQIDNLVFHPTEDKVIGILDWLCGKGSRCT</sequence>
<dbReference type="InterPro" id="IPR011009">
    <property type="entry name" value="Kinase-like_dom_sf"/>
</dbReference>
<proteinExistence type="predicted"/>
<organism evidence="2 3">
    <name type="scientific">Heracleum sosnowskyi</name>
    <dbReference type="NCBI Taxonomy" id="360622"/>
    <lineage>
        <taxon>Eukaryota</taxon>
        <taxon>Viridiplantae</taxon>
        <taxon>Streptophyta</taxon>
        <taxon>Embryophyta</taxon>
        <taxon>Tracheophyta</taxon>
        <taxon>Spermatophyta</taxon>
        <taxon>Magnoliopsida</taxon>
        <taxon>eudicotyledons</taxon>
        <taxon>Gunneridae</taxon>
        <taxon>Pentapetalae</taxon>
        <taxon>asterids</taxon>
        <taxon>campanulids</taxon>
        <taxon>Apiales</taxon>
        <taxon>Apiaceae</taxon>
        <taxon>Apioideae</taxon>
        <taxon>apioid superclade</taxon>
        <taxon>Tordylieae</taxon>
        <taxon>Tordyliinae</taxon>
        <taxon>Heracleum</taxon>
    </lineage>
</organism>
<dbReference type="EMBL" id="JAUIZM010000030">
    <property type="protein sequence ID" value="KAK1351599.1"/>
    <property type="molecule type" value="Genomic_DNA"/>
</dbReference>
<protein>
    <submittedName>
        <fullName evidence="2">IBA-response 3</fullName>
    </submittedName>
</protein>
<dbReference type="Proteomes" id="UP001237642">
    <property type="component" value="Unassembled WGS sequence"/>
</dbReference>
<dbReference type="AlphaFoldDB" id="A0AAD8GP08"/>
<dbReference type="InterPro" id="IPR002575">
    <property type="entry name" value="Aminoglycoside_PTrfase"/>
</dbReference>
<dbReference type="PANTHER" id="PTHR47829:SF1">
    <property type="entry name" value="HAD FAMILY PHOSPHATASE"/>
    <property type="match status" value="1"/>
</dbReference>
<evidence type="ECO:0000313" key="2">
    <source>
        <dbReference type="EMBL" id="KAK1351599.1"/>
    </source>
</evidence>
<comment type="caution">
    <text evidence="2">The sequence shown here is derived from an EMBL/GenBank/DDBJ whole genome shotgun (WGS) entry which is preliminary data.</text>
</comment>
<dbReference type="InterPro" id="IPR052898">
    <property type="entry name" value="ACAD10-like"/>
</dbReference>
<dbReference type="Pfam" id="PF01636">
    <property type="entry name" value="APH"/>
    <property type="match status" value="1"/>
</dbReference>